<evidence type="ECO:0000313" key="2">
    <source>
        <dbReference type="EMBL" id="EGJ71553.1"/>
    </source>
</evidence>
<accession>F3ZNX7</accession>
<keyword evidence="1" id="KW-1133">Transmembrane helix</keyword>
<dbReference type="HOGENOM" id="CLU_2366923_0_0_10"/>
<sequence>MYKNTPFILFERYKKYDTDKVSSCRCHVDVLTLIKASLVPDLYPLLIRCVSLFSLGIIVKSIFYSFLLKRSFALSNIENPKLGKFFLYSFFKEQI</sequence>
<protein>
    <submittedName>
        <fullName evidence="2">Uncharacterized protein</fullName>
    </submittedName>
</protein>
<keyword evidence="1" id="KW-0812">Transmembrane</keyword>
<evidence type="ECO:0000256" key="1">
    <source>
        <dbReference type="SAM" id="Phobius"/>
    </source>
</evidence>
<feature type="transmembrane region" description="Helical" evidence="1">
    <location>
        <begin position="45"/>
        <end position="67"/>
    </location>
</feature>
<dbReference type="Proteomes" id="UP000018439">
    <property type="component" value="Chromosome"/>
</dbReference>
<dbReference type="AlphaFoldDB" id="F3ZNX7"/>
<keyword evidence="3" id="KW-1185">Reference proteome</keyword>
<gene>
    <name evidence="2" type="ORF">Bcop_1356</name>
</gene>
<dbReference type="STRING" id="679937.Bcop_1356"/>
<dbReference type="EMBL" id="CM001167">
    <property type="protein sequence ID" value="EGJ71553.1"/>
    <property type="molecule type" value="Genomic_DNA"/>
</dbReference>
<evidence type="ECO:0000313" key="3">
    <source>
        <dbReference type="Proteomes" id="UP000018439"/>
    </source>
</evidence>
<name>F3ZNX7_9BACE</name>
<reference evidence="2 3" key="1">
    <citation type="journal article" date="2011" name="Stand. Genomic Sci.">
        <title>Non-contiguous finished genome sequence of Bacteroides coprosuis type strain (PC139).</title>
        <authorList>
            <person name="Land M."/>
            <person name="Held B."/>
            <person name="Gronow S."/>
            <person name="Abt B."/>
            <person name="Lucas S."/>
            <person name="Del Rio T.G."/>
            <person name="Nolan M."/>
            <person name="Tice H."/>
            <person name="Cheng J.F."/>
            <person name="Pitluck S."/>
            <person name="Liolios K."/>
            <person name="Pagani I."/>
            <person name="Ivanova N."/>
            <person name="Mavromatis K."/>
            <person name="Mikhailova N."/>
            <person name="Pati A."/>
            <person name="Tapia R."/>
            <person name="Han C."/>
            <person name="Goodwin L."/>
            <person name="Chen A."/>
            <person name="Palaniappan K."/>
            <person name="Hauser L."/>
            <person name="Brambilla E.M."/>
            <person name="Rohde M."/>
            <person name="Goker M."/>
            <person name="Detter J.C."/>
            <person name="Woyke T."/>
            <person name="Bristow J."/>
            <person name="Eisen J.A."/>
            <person name="Markowitz V."/>
            <person name="Hugenholtz P."/>
            <person name="Kyrpides N.C."/>
            <person name="Klenk H.P."/>
            <person name="Lapidus A."/>
        </authorList>
    </citation>
    <scope>NUCLEOTIDE SEQUENCE [LARGE SCALE GENOMIC DNA]</scope>
    <source>
        <strain evidence="2 3">DSM 18011</strain>
    </source>
</reference>
<keyword evidence="1" id="KW-0472">Membrane</keyword>
<organism evidence="2 3">
    <name type="scientific">Bacteroides coprosuis DSM 18011</name>
    <dbReference type="NCBI Taxonomy" id="679937"/>
    <lineage>
        <taxon>Bacteria</taxon>
        <taxon>Pseudomonadati</taxon>
        <taxon>Bacteroidota</taxon>
        <taxon>Bacteroidia</taxon>
        <taxon>Bacteroidales</taxon>
        <taxon>Bacteroidaceae</taxon>
        <taxon>Bacteroides</taxon>
    </lineage>
</organism>
<proteinExistence type="predicted"/>